<dbReference type="AlphaFoldDB" id="I3YFV9"/>
<dbReference type="Proteomes" id="UP000006062">
    <property type="component" value="Chromosome"/>
</dbReference>
<dbReference type="Pfam" id="PF00535">
    <property type="entry name" value="Glycos_transf_2"/>
    <property type="match status" value="1"/>
</dbReference>
<keyword evidence="3" id="KW-1185">Reference proteome</keyword>
<sequence>MDITIVICTHNREALLRQTLLRLSHAQRASDASMDILVVANACNDGTPAFLATTECDPIWNDLPLRWISELTPGKSYALNRAIAETDADALCFIDDDQFVASDFLPALVKALAENPEYDIICGKISPAWDGSEPAWVHETGRYHIPIRPFPEYDFGDAPKEIFSGHKLPSGGNITLRRVAFQQVGKFSAELGPQGHNLMGGEDIEFLQRCLAHGHRILYMPTLRQLHVIEQERMCKRYMLRKSYLRSFSSQRMQSSPHGLQPYMFLKLLKHGLNALLTLNASRRFYYLMRLAATFGELKASVKT</sequence>
<dbReference type="GO" id="GO:0016740">
    <property type="term" value="F:transferase activity"/>
    <property type="evidence" value="ECO:0007669"/>
    <property type="project" value="UniProtKB-KW"/>
</dbReference>
<dbReference type="KEGG" id="tvi:Thivi_4053"/>
<dbReference type="PANTHER" id="PTHR43685">
    <property type="entry name" value="GLYCOSYLTRANSFERASE"/>
    <property type="match status" value="1"/>
</dbReference>
<dbReference type="HOGENOM" id="CLU_025996_19_2_6"/>
<dbReference type="SUPFAM" id="SSF53448">
    <property type="entry name" value="Nucleotide-diphospho-sugar transferases"/>
    <property type="match status" value="1"/>
</dbReference>
<dbReference type="InterPro" id="IPR029044">
    <property type="entry name" value="Nucleotide-diphossugar_trans"/>
</dbReference>
<dbReference type="OrthoDB" id="9781367at2"/>
<dbReference type="InterPro" id="IPR001173">
    <property type="entry name" value="Glyco_trans_2-like"/>
</dbReference>
<dbReference type="eggNOG" id="COG1215">
    <property type="taxonomic scope" value="Bacteria"/>
</dbReference>
<name>I3YFV9_THIV6</name>
<dbReference type="CDD" id="cd00761">
    <property type="entry name" value="Glyco_tranf_GTA_type"/>
    <property type="match status" value="1"/>
</dbReference>
<dbReference type="RefSeq" id="WP_014780263.1">
    <property type="nucleotide sequence ID" value="NC_018012.1"/>
</dbReference>
<dbReference type="STRING" id="765911.Thivi_4053"/>
<evidence type="ECO:0000313" key="2">
    <source>
        <dbReference type="EMBL" id="AFL75877.1"/>
    </source>
</evidence>
<accession>I3YFV9</accession>
<dbReference type="EMBL" id="CP003154">
    <property type="protein sequence ID" value="AFL75877.1"/>
    <property type="molecule type" value="Genomic_DNA"/>
</dbReference>
<evidence type="ECO:0000313" key="3">
    <source>
        <dbReference type="Proteomes" id="UP000006062"/>
    </source>
</evidence>
<reference evidence="2 3" key="1">
    <citation type="submission" date="2012-06" db="EMBL/GenBank/DDBJ databases">
        <title>Complete sequence of Thiocystis violascens DSM 198.</title>
        <authorList>
            <consortium name="US DOE Joint Genome Institute"/>
            <person name="Lucas S."/>
            <person name="Han J."/>
            <person name="Lapidus A."/>
            <person name="Cheng J.-F."/>
            <person name="Goodwin L."/>
            <person name="Pitluck S."/>
            <person name="Peters L."/>
            <person name="Ovchinnikova G."/>
            <person name="Teshima H."/>
            <person name="Detter J.C."/>
            <person name="Han C."/>
            <person name="Tapia R."/>
            <person name="Land M."/>
            <person name="Hauser L."/>
            <person name="Kyrpides N."/>
            <person name="Ivanova N."/>
            <person name="Pagani I."/>
            <person name="Vogl K."/>
            <person name="Liu Z."/>
            <person name="Frigaard N.-U."/>
            <person name="Bryant D."/>
            <person name="Woyke T."/>
        </authorList>
    </citation>
    <scope>NUCLEOTIDE SEQUENCE [LARGE SCALE GENOMIC DNA]</scope>
    <source>
        <strain evidence="3">ATCC 17096 / DSM 198 / 6111</strain>
    </source>
</reference>
<feature type="domain" description="Glycosyltransferase 2-like" evidence="1">
    <location>
        <begin position="4"/>
        <end position="182"/>
    </location>
</feature>
<gene>
    <name evidence="2" type="ordered locus">Thivi_4053</name>
</gene>
<dbReference type="InterPro" id="IPR050834">
    <property type="entry name" value="Glycosyltransf_2"/>
</dbReference>
<proteinExistence type="predicted"/>
<dbReference type="Gene3D" id="3.90.550.10">
    <property type="entry name" value="Spore Coat Polysaccharide Biosynthesis Protein SpsA, Chain A"/>
    <property type="match status" value="1"/>
</dbReference>
<organism evidence="2 3">
    <name type="scientific">Thiocystis violascens (strain ATCC 17096 / DSM 198 / 6111)</name>
    <name type="common">Chromatium violascens</name>
    <dbReference type="NCBI Taxonomy" id="765911"/>
    <lineage>
        <taxon>Bacteria</taxon>
        <taxon>Pseudomonadati</taxon>
        <taxon>Pseudomonadota</taxon>
        <taxon>Gammaproteobacteria</taxon>
        <taxon>Chromatiales</taxon>
        <taxon>Chromatiaceae</taxon>
        <taxon>Thiocystis</taxon>
    </lineage>
</organism>
<keyword evidence="2" id="KW-0808">Transferase</keyword>
<evidence type="ECO:0000259" key="1">
    <source>
        <dbReference type="Pfam" id="PF00535"/>
    </source>
</evidence>
<dbReference type="PANTHER" id="PTHR43685:SF2">
    <property type="entry name" value="GLYCOSYLTRANSFERASE 2-LIKE DOMAIN-CONTAINING PROTEIN"/>
    <property type="match status" value="1"/>
</dbReference>
<protein>
    <submittedName>
        <fullName evidence="2">Putative glycosyltransferase</fullName>
    </submittedName>
</protein>